<evidence type="ECO:0000256" key="2">
    <source>
        <dbReference type="ARBA" id="ARBA00009723"/>
    </source>
</evidence>
<dbReference type="InterPro" id="IPR050765">
    <property type="entry name" value="Riboflavin_Biosynth_HTPR"/>
</dbReference>
<dbReference type="NCBIfam" id="TIGR01508">
    <property type="entry name" value="rib_reduct_arch"/>
    <property type="match status" value="1"/>
</dbReference>
<evidence type="ECO:0000313" key="12">
    <source>
        <dbReference type="Proteomes" id="UP001208689"/>
    </source>
</evidence>
<evidence type="ECO:0000256" key="9">
    <source>
        <dbReference type="NCBIfam" id="TIGR01508"/>
    </source>
</evidence>
<proteinExistence type="inferred from homology"/>
<reference evidence="11" key="1">
    <citation type="submission" date="2022-09" db="EMBL/GenBank/DDBJ databases">
        <title>Actin cytoskeleton and complex cell architecture in an #Asgard archaeon.</title>
        <authorList>
            <person name="Ponce Toledo R.I."/>
            <person name="Schleper C."/>
            <person name="Rodrigues Oliveira T."/>
            <person name="Wollweber F."/>
            <person name="Xu J."/>
            <person name="Rittmann S."/>
            <person name="Klingl A."/>
            <person name="Pilhofer M."/>
        </authorList>
    </citation>
    <scope>NUCLEOTIDE SEQUENCE</scope>
    <source>
        <strain evidence="11">B-35</strain>
    </source>
</reference>
<evidence type="ECO:0000313" key="11">
    <source>
        <dbReference type="EMBL" id="UYP45397.1"/>
    </source>
</evidence>
<dbReference type="PANTHER" id="PTHR38011:SF7">
    <property type="entry name" value="2,5-DIAMINO-6-RIBOSYLAMINO-4(3H)-PYRIMIDINONE 5'-PHOSPHATE REDUCTASE"/>
    <property type="match status" value="1"/>
</dbReference>
<comment type="catalytic activity">
    <reaction evidence="7">
        <text>2,5-diamino-6-(1-D-ribitylamino)pyrimidin-4(3H)-one 5'-phosphate + NAD(+) = 2,5-diamino-6-(1-D-ribosylamino)pyrimidin-4(3H)-one 5'-phosphate + NADH + H(+)</text>
        <dbReference type="Rhea" id="RHEA:27274"/>
        <dbReference type="ChEBI" id="CHEBI:15378"/>
        <dbReference type="ChEBI" id="CHEBI:57540"/>
        <dbReference type="ChEBI" id="CHEBI:57945"/>
        <dbReference type="ChEBI" id="CHEBI:58890"/>
        <dbReference type="ChEBI" id="CHEBI:59545"/>
        <dbReference type="EC" id="1.1.1.302"/>
    </reaction>
</comment>
<evidence type="ECO:0000256" key="1">
    <source>
        <dbReference type="ARBA" id="ARBA00005104"/>
    </source>
</evidence>
<comment type="similarity">
    <text evidence="2">Belongs to the HTP reductase family.</text>
</comment>
<sequence length="238" mass="26846">MLFSNKTLGVLVKIILRKMNRCEFIYNAAMTIDGKIATREGDSQLSDELDWKEVHAIRRDVDAIMVGITTVQQDDPKLTVKFYGPLKKYPTRIIIDSRGKIPINARVINFEKDKYPTLIATTTHIDPKKKEQLIQKGVTVIEAGINQHVDLLLLAKKLWELGIKKVLLEGGGTLAWGLLEQDLIDEIRLFVAPFLTGGKKATSLIMGEGFPKILSSRKFNLVDLKSRNSNVIVKYSRK</sequence>
<keyword evidence="4" id="KW-0686">Riboflavin biosynthesis</keyword>
<comment type="subunit">
    <text evidence="3">Homodimer.</text>
</comment>
<feature type="domain" description="Bacterial bifunctional deaminase-reductase C-terminal" evidence="10">
    <location>
        <begin position="25"/>
        <end position="226"/>
    </location>
</feature>
<keyword evidence="6 11" id="KW-0560">Oxidoreductase</keyword>
<dbReference type="NCBIfam" id="TIGR00227">
    <property type="entry name" value="ribD_Cterm"/>
    <property type="match status" value="1"/>
</dbReference>
<evidence type="ECO:0000256" key="7">
    <source>
        <dbReference type="ARBA" id="ARBA00047550"/>
    </source>
</evidence>
<keyword evidence="12" id="KW-1185">Reference proteome</keyword>
<evidence type="ECO:0000256" key="6">
    <source>
        <dbReference type="ARBA" id="ARBA00023002"/>
    </source>
</evidence>
<dbReference type="PANTHER" id="PTHR38011">
    <property type="entry name" value="DIHYDROFOLATE REDUCTASE FAMILY PROTEIN (AFU_ORTHOLOGUE AFUA_8G06820)"/>
    <property type="match status" value="1"/>
</dbReference>
<name>A0ABY6HSN4_9ARCH</name>
<evidence type="ECO:0000256" key="4">
    <source>
        <dbReference type="ARBA" id="ARBA00022619"/>
    </source>
</evidence>
<evidence type="ECO:0000256" key="8">
    <source>
        <dbReference type="ARBA" id="ARBA00049020"/>
    </source>
</evidence>
<dbReference type="Proteomes" id="UP001208689">
    <property type="component" value="Chromosome"/>
</dbReference>
<dbReference type="EMBL" id="CP104013">
    <property type="protein sequence ID" value="UYP45397.1"/>
    <property type="molecule type" value="Genomic_DNA"/>
</dbReference>
<organism evidence="11 12">
    <name type="scientific">Candidatus Lokiarchaeum ossiferum</name>
    <dbReference type="NCBI Taxonomy" id="2951803"/>
    <lineage>
        <taxon>Archaea</taxon>
        <taxon>Promethearchaeati</taxon>
        <taxon>Promethearchaeota</taxon>
        <taxon>Promethearchaeia</taxon>
        <taxon>Promethearchaeales</taxon>
        <taxon>Promethearchaeaceae</taxon>
        <taxon>Candidatus Lokiarchaeum</taxon>
    </lineage>
</organism>
<dbReference type="Gene3D" id="3.40.430.10">
    <property type="entry name" value="Dihydrofolate Reductase, subunit A"/>
    <property type="match status" value="1"/>
</dbReference>
<dbReference type="Pfam" id="PF01872">
    <property type="entry name" value="RibD_C"/>
    <property type="match status" value="1"/>
</dbReference>
<dbReference type="SUPFAM" id="SSF53597">
    <property type="entry name" value="Dihydrofolate reductase-like"/>
    <property type="match status" value="1"/>
</dbReference>
<dbReference type="InterPro" id="IPR002734">
    <property type="entry name" value="RibDG_C"/>
</dbReference>
<dbReference type="EC" id="1.1.1.302" evidence="9"/>
<keyword evidence="5" id="KW-0521">NADP</keyword>
<dbReference type="InterPro" id="IPR006401">
    <property type="entry name" value="Rib_reduct_arc"/>
</dbReference>
<dbReference type="GO" id="GO:0016491">
    <property type="term" value="F:oxidoreductase activity"/>
    <property type="evidence" value="ECO:0007669"/>
    <property type="project" value="UniProtKB-KW"/>
</dbReference>
<accession>A0ABY6HSN4</accession>
<dbReference type="InterPro" id="IPR011549">
    <property type="entry name" value="RibD_C"/>
</dbReference>
<protein>
    <recommendedName>
        <fullName evidence="9">2,5-diamino-6-(ribosylamino)-4(3H)-pyrimidinone 5'-phosphate reductase</fullName>
        <ecNumber evidence="9">1.1.1.302</ecNumber>
    </recommendedName>
</protein>
<evidence type="ECO:0000256" key="5">
    <source>
        <dbReference type="ARBA" id="ARBA00022857"/>
    </source>
</evidence>
<dbReference type="InterPro" id="IPR024072">
    <property type="entry name" value="DHFR-like_dom_sf"/>
</dbReference>
<evidence type="ECO:0000256" key="3">
    <source>
        <dbReference type="ARBA" id="ARBA00011738"/>
    </source>
</evidence>
<comment type="catalytic activity">
    <reaction evidence="8">
        <text>2,5-diamino-6-(1-D-ribitylamino)pyrimidin-4(3H)-one 5'-phosphate + NADP(+) = 2,5-diamino-6-(1-D-ribosylamino)pyrimidin-4(3H)-one 5'-phosphate + NADPH + H(+)</text>
        <dbReference type="Rhea" id="RHEA:27278"/>
        <dbReference type="ChEBI" id="CHEBI:15378"/>
        <dbReference type="ChEBI" id="CHEBI:57783"/>
        <dbReference type="ChEBI" id="CHEBI:58349"/>
        <dbReference type="ChEBI" id="CHEBI:58890"/>
        <dbReference type="ChEBI" id="CHEBI:59545"/>
        <dbReference type="EC" id="1.1.1.302"/>
    </reaction>
</comment>
<comment type="pathway">
    <text evidence="1">Cofactor biosynthesis; riboflavin biosynthesis.</text>
</comment>
<gene>
    <name evidence="11" type="ORF">NEF87_001682</name>
</gene>
<evidence type="ECO:0000259" key="10">
    <source>
        <dbReference type="Pfam" id="PF01872"/>
    </source>
</evidence>